<protein>
    <recommendedName>
        <fullName evidence="3">NERD domain-containing protein</fullName>
    </recommendedName>
</protein>
<dbReference type="Proteomes" id="UP000001662">
    <property type="component" value="Chromosome"/>
</dbReference>
<evidence type="ECO:0000313" key="1">
    <source>
        <dbReference type="EMBL" id="ADL03745.1"/>
    </source>
</evidence>
<dbReference type="KEGG" id="csh:Closa_1131"/>
<accession>D9R7L6</accession>
<sequence length="674" mass="80312">MDLKGLYSIYQKNPEKFKKIVLYRNLLGSPNSYNYKDSDLESLIQMIMSIDEEYEEEFRDIMLELGVAYEAIYSNMKKNNAAKEKTEFMNYPLDYQLRILISLFEEQHKLGIEFNNTDSKKPSIGIRHLVANVESEIYPGMRYSTSQNSENLIELIDYLIPYLYYHDSNFEKTSEDLTYEQCLKCPDVMDFVNHSNICEIVNGLWSLYIYKDYCVRLRKTDTDEDIIVFEPYSYKANMIDFIAGIRREARRFQNSRALLIRKQNNIIYGNQFITRLAKRIKLELWRGIFELELDVYLRCNLAAKCTIQIIKQTDIFPPYLRQTLSYGELNDFLEVHEFLFTMSQIYLNILNYNWKEIESERFKYLCPDIDVDLLIKSFSRLYCKNINTTTRLMEWFIYYPQRGKEGDLFSKPLVQLSSKKVIFAPNLIQQINITRMLEQIMLDYKIKRAAIGDEYESYLRKKLSQSSLWNVYTDKIEFKSSFGNTDFDVIALFDDYVVIIEIKHLVTPYDPKRYYEDRQEIKKAIRQLELRKQVLLSDWTLIREITKGFLPPEPYPEERIIQLVCTNIDSFTSLEIDGIRIVDESVLIRFFSDNGQYVKIWNESKVYRKEKIWENNQPNINDFKKYIISPIAVKWYKEVIKIKPVTIPRYEDGDYLGTINYILGEDILNFDNQI</sequence>
<dbReference type="STRING" id="610130.Closa_1131"/>
<name>D9R7L6_LACSW</name>
<dbReference type="PaxDb" id="610130-Closa_1131"/>
<reference evidence="1" key="1">
    <citation type="submission" date="2010-07" db="EMBL/GenBank/DDBJ databases">
        <title>Complete sequence of Clostridium saccharolyticum WM1.</title>
        <authorList>
            <consortium name="US DOE Joint Genome Institute"/>
            <person name="Lucas S."/>
            <person name="Copeland A."/>
            <person name="Lapidus A."/>
            <person name="Cheng J.-F."/>
            <person name="Bruce D."/>
            <person name="Goodwin L."/>
            <person name="Pitluck S."/>
            <person name="Chertkov O."/>
            <person name="Detter J.C."/>
            <person name="Han C."/>
            <person name="Tapia R."/>
            <person name="Land M."/>
            <person name="Hauser L."/>
            <person name="Chang Y.-J."/>
            <person name="Jeffries C."/>
            <person name="Kyrpides N."/>
            <person name="Ivanova N."/>
            <person name="Mikhailova N."/>
            <person name="Mouttaki H."/>
            <person name="Lin L."/>
            <person name="Zhou J."/>
            <person name="Hemme C.L."/>
            <person name="Woyke T."/>
        </authorList>
    </citation>
    <scope>NUCLEOTIDE SEQUENCE [LARGE SCALE GENOMIC DNA]</scope>
    <source>
        <strain evidence="1">WM1</strain>
    </source>
</reference>
<dbReference type="eggNOG" id="ENOG5031NFR">
    <property type="taxonomic scope" value="Bacteria"/>
</dbReference>
<dbReference type="HOGENOM" id="CLU_407572_0_0_9"/>
<evidence type="ECO:0000313" key="2">
    <source>
        <dbReference type="Proteomes" id="UP000001662"/>
    </source>
</evidence>
<evidence type="ECO:0008006" key="3">
    <source>
        <dbReference type="Google" id="ProtNLM"/>
    </source>
</evidence>
<proteinExistence type="predicted"/>
<dbReference type="OrthoDB" id="2081911at2"/>
<keyword evidence="2" id="KW-1185">Reference proteome</keyword>
<dbReference type="EMBL" id="CP002109">
    <property type="protein sequence ID" value="ADL03745.1"/>
    <property type="molecule type" value="Genomic_DNA"/>
</dbReference>
<dbReference type="AlphaFoldDB" id="D9R7L6"/>
<gene>
    <name evidence="1" type="ordered locus">Closa_1131</name>
</gene>
<organism evidence="1 2">
    <name type="scientific">Lacrimispora saccharolytica (strain ATCC 35040 / DSM 2544 / NRCC 2533 / WM1)</name>
    <name type="common">Clostridium saccharolyticum</name>
    <dbReference type="NCBI Taxonomy" id="610130"/>
    <lineage>
        <taxon>Bacteria</taxon>
        <taxon>Bacillati</taxon>
        <taxon>Bacillota</taxon>
        <taxon>Clostridia</taxon>
        <taxon>Lachnospirales</taxon>
        <taxon>Lachnospiraceae</taxon>
        <taxon>Lacrimispora</taxon>
    </lineage>
</organism>
<dbReference type="RefSeq" id="WP_013271840.1">
    <property type="nucleotide sequence ID" value="NC_014376.1"/>
</dbReference>